<keyword evidence="2" id="KW-1185">Reference proteome</keyword>
<accession>A0A8T2SIS7</accession>
<dbReference type="AlphaFoldDB" id="A0A8T2SIS7"/>
<proteinExistence type="predicted"/>
<name>A0A8T2SIS7_CERRI</name>
<protein>
    <submittedName>
        <fullName evidence="1">Uncharacterized protein</fullName>
    </submittedName>
</protein>
<gene>
    <name evidence="1" type="ORF">KP509_20G053600</name>
</gene>
<evidence type="ECO:0000313" key="2">
    <source>
        <dbReference type="Proteomes" id="UP000825935"/>
    </source>
</evidence>
<organism evidence="1 2">
    <name type="scientific">Ceratopteris richardii</name>
    <name type="common">Triangle waterfern</name>
    <dbReference type="NCBI Taxonomy" id="49495"/>
    <lineage>
        <taxon>Eukaryota</taxon>
        <taxon>Viridiplantae</taxon>
        <taxon>Streptophyta</taxon>
        <taxon>Embryophyta</taxon>
        <taxon>Tracheophyta</taxon>
        <taxon>Polypodiopsida</taxon>
        <taxon>Polypodiidae</taxon>
        <taxon>Polypodiales</taxon>
        <taxon>Pteridineae</taxon>
        <taxon>Pteridaceae</taxon>
        <taxon>Parkerioideae</taxon>
        <taxon>Ceratopteris</taxon>
    </lineage>
</organism>
<dbReference type="EMBL" id="CM035425">
    <property type="protein sequence ID" value="KAH7331854.1"/>
    <property type="molecule type" value="Genomic_DNA"/>
</dbReference>
<dbReference type="Proteomes" id="UP000825935">
    <property type="component" value="Chromosome 20"/>
</dbReference>
<reference evidence="1" key="1">
    <citation type="submission" date="2021-08" db="EMBL/GenBank/DDBJ databases">
        <title>WGS assembly of Ceratopteris richardii.</title>
        <authorList>
            <person name="Marchant D.B."/>
            <person name="Chen G."/>
            <person name="Jenkins J."/>
            <person name="Shu S."/>
            <person name="Leebens-Mack J."/>
            <person name="Grimwood J."/>
            <person name="Schmutz J."/>
            <person name="Soltis P."/>
            <person name="Soltis D."/>
            <person name="Chen Z.-H."/>
        </authorList>
    </citation>
    <scope>NUCLEOTIDE SEQUENCE</scope>
    <source>
        <strain evidence="1">Whitten #5841</strain>
        <tissue evidence="1">Leaf</tissue>
    </source>
</reference>
<comment type="caution">
    <text evidence="1">The sequence shown here is derived from an EMBL/GenBank/DDBJ whole genome shotgun (WGS) entry which is preliminary data.</text>
</comment>
<sequence length="103" mass="11746">MMKSVFVQPRGIELTPSQKGKRHVPLKLALLDTFQSTFFRSKLDLRSTLSNMLEIIDTTSEGRHNTHGTWGHMPNAQIRGQKSGLRCLTQSRKNWSLENSKAH</sequence>
<evidence type="ECO:0000313" key="1">
    <source>
        <dbReference type="EMBL" id="KAH7331854.1"/>
    </source>
</evidence>